<sequence>MNATTTPSGRAVQPHAKHRSRVPSTRLASVALFLALVFTWEFGVRFFEVPKFLLPPLSDVLSAMYNGFAKSPMAKDGFWYHTFVTSWEILIGFSLGSLIGLALAMAIAEVDYLERMLQPYIAALQSLPKVAVAPIIVTWMGFGMSSKVAIVCLITFFPVFVTSLAGFKAIDADRVDLLRSLSATRWQIFVKCKFPSALPYIFAGLDMAAAFSVVGAVVGEFVGAQAGLGVLILQLEGQLDTGGSFAVFILLSVIGIALTGAIRAVRKRVLGWMPADESRNAVSA</sequence>
<dbReference type="Proteomes" id="UP000326780">
    <property type="component" value="Chromosome"/>
</dbReference>
<feature type="domain" description="ABC transmembrane type-1" evidence="8">
    <location>
        <begin position="82"/>
        <end position="266"/>
    </location>
</feature>
<evidence type="ECO:0000256" key="2">
    <source>
        <dbReference type="ARBA" id="ARBA00022448"/>
    </source>
</evidence>
<dbReference type="CDD" id="cd06261">
    <property type="entry name" value="TM_PBP2"/>
    <property type="match status" value="1"/>
</dbReference>
<keyword evidence="2 7" id="KW-0813">Transport</keyword>
<proteinExistence type="inferred from homology"/>
<evidence type="ECO:0000313" key="9">
    <source>
        <dbReference type="EMBL" id="QFZ81581.1"/>
    </source>
</evidence>
<dbReference type="PROSITE" id="PS50928">
    <property type="entry name" value="ABC_TM1"/>
    <property type="match status" value="1"/>
</dbReference>
<evidence type="ECO:0000256" key="6">
    <source>
        <dbReference type="ARBA" id="ARBA00023136"/>
    </source>
</evidence>
<dbReference type="PANTHER" id="PTHR30151:SF20">
    <property type="entry name" value="ABC TRANSPORTER PERMEASE PROTEIN HI_0355-RELATED"/>
    <property type="match status" value="1"/>
</dbReference>
<dbReference type="GO" id="GO:0055085">
    <property type="term" value="P:transmembrane transport"/>
    <property type="evidence" value="ECO:0007669"/>
    <property type="project" value="InterPro"/>
</dbReference>
<evidence type="ECO:0000313" key="10">
    <source>
        <dbReference type="Proteomes" id="UP000326780"/>
    </source>
</evidence>
<reference evidence="9 10" key="1">
    <citation type="submission" date="2019-10" db="EMBL/GenBank/DDBJ databases">
        <title>Complete genome sequence of Variovorax paradoxus 5C-2.</title>
        <authorList>
            <person name="Gogoleva N.E."/>
            <person name="Balkin A.S."/>
        </authorList>
    </citation>
    <scope>NUCLEOTIDE SEQUENCE [LARGE SCALE GENOMIC DNA]</scope>
    <source>
        <strain evidence="9 10">5C-2</strain>
    </source>
</reference>
<feature type="transmembrane region" description="Helical" evidence="7">
    <location>
        <begin position="27"/>
        <end position="47"/>
    </location>
</feature>
<dbReference type="InterPro" id="IPR035906">
    <property type="entry name" value="MetI-like_sf"/>
</dbReference>
<feature type="transmembrane region" description="Helical" evidence="7">
    <location>
        <begin position="89"/>
        <end position="108"/>
    </location>
</feature>
<feature type="transmembrane region" description="Helical" evidence="7">
    <location>
        <begin position="245"/>
        <end position="265"/>
    </location>
</feature>
<feature type="transmembrane region" description="Helical" evidence="7">
    <location>
        <begin position="208"/>
        <end position="233"/>
    </location>
</feature>
<dbReference type="Gene3D" id="1.10.3720.10">
    <property type="entry name" value="MetI-like"/>
    <property type="match status" value="1"/>
</dbReference>
<dbReference type="AlphaFoldDB" id="A0A5Q0LW81"/>
<evidence type="ECO:0000256" key="1">
    <source>
        <dbReference type="ARBA" id="ARBA00004651"/>
    </source>
</evidence>
<dbReference type="PANTHER" id="PTHR30151">
    <property type="entry name" value="ALKANE SULFONATE ABC TRANSPORTER-RELATED, MEMBRANE SUBUNIT"/>
    <property type="match status" value="1"/>
</dbReference>
<evidence type="ECO:0000256" key="3">
    <source>
        <dbReference type="ARBA" id="ARBA00022475"/>
    </source>
</evidence>
<keyword evidence="4 7" id="KW-0812">Transmembrane</keyword>
<comment type="similarity">
    <text evidence="7">Belongs to the binding-protein-dependent transport system permease family.</text>
</comment>
<protein>
    <submittedName>
        <fullName evidence="9">ABC transporter permease subunit</fullName>
    </submittedName>
</protein>
<dbReference type="Pfam" id="PF00528">
    <property type="entry name" value="BPD_transp_1"/>
    <property type="match status" value="1"/>
</dbReference>
<comment type="subcellular location">
    <subcellularLocation>
        <location evidence="1 7">Cell membrane</location>
        <topology evidence="1 7">Multi-pass membrane protein</topology>
    </subcellularLocation>
</comment>
<evidence type="ECO:0000259" key="8">
    <source>
        <dbReference type="PROSITE" id="PS50928"/>
    </source>
</evidence>
<evidence type="ECO:0000256" key="7">
    <source>
        <dbReference type="RuleBase" id="RU363032"/>
    </source>
</evidence>
<name>A0A5Q0LW81_VARPD</name>
<keyword evidence="5 7" id="KW-1133">Transmembrane helix</keyword>
<gene>
    <name evidence="9" type="ORF">GFK26_01690</name>
</gene>
<dbReference type="SUPFAM" id="SSF161098">
    <property type="entry name" value="MetI-like"/>
    <property type="match status" value="1"/>
</dbReference>
<evidence type="ECO:0000256" key="5">
    <source>
        <dbReference type="ARBA" id="ARBA00022989"/>
    </source>
</evidence>
<dbReference type="InterPro" id="IPR000515">
    <property type="entry name" value="MetI-like"/>
</dbReference>
<dbReference type="GO" id="GO:0005886">
    <property type="term" value="C:plasma membrane"/>
    <property type="evidence" value="ECO:0007669"/>
    <property type="project" value="UniProtKB-SubCell"/>
</dbReference>
<evidence type="ECO:0000256" key="4">
    <source>
        <dbReference type="ARBA" id="ARBA00022692"/>
    </source>
</evidence>
<dbReference type="RefSeq" id="WP_153280576.1">
    <property type="nucleotide sequence ID" value="NZ_CP045644.1"/>
</dbReference>
<organism evidence="9 10">
    <name type="scientific">Variovorax paradoxus</name>
    <dbReference type="NCBI Taxonomy" id="34073"/>
    <lineage>
        <taxon>Bacteria</taxon>
        <taxon>Pseudomonadati</taxon>
        <taxon>Pseudomonadota</taxon>
        <taxon>Betaproteobacteria</taxon>
        <taxon>Burkholderiales</taxon>
        <taxon>Comamonadaceae</taxon>
        <taxon>Variovorax</taxon>
    </lineage>
</organism>
<dbReference type="EMBL" id="CP045644">
    <property type="protein sequence ID" value="QFZ81581.1"/>
    <property type="molecule type" value="Genomic_DNA"/>
</dbReference>
<keyword evidence="3" id="KW-1003">Cell membrane</keyword>
<keyword evidence="6 7" id="KW-0472">Membrane</keyword>
<accession>A0A5Q0LW81</accession>
<feature type="transmembrane region" description="Helical" evidence="7">
    <location>
        <begin position="148"/>
        <end position="170"/>
    </location>
</feature>
<feature type="transmembrane region" description="Helical" evidence="7">
    <location>
        <begin position="120"/>
        <end position="142"/>
    </location>
</feature>